<proteinExistence type="inferred from homology"/>
<dbReference type="Pfam" id="PF01206">
    <property type="entry name" value="TusA"/>
    <property type="match status" value="1"/>
</dbReference>
<organism evidence="3 4">
    <name type="scientific">Thermoproteota archaeon</name>
    <dbReference type="NCBI Taxonomy" id="2056631"/>
    <lineage>
        <taxon>Archaea</taxon>
        <taxon>Thermoproteota</taxon>
    </lineage>
</organism>
<reference evidence="3 4" key="1">
    <citation type="submission" date="2018-06" db="EMBL/GenBank/DDBJ databases">
        <title>Extensive metabolic versatility and redundancy in microbially diverse, dynamic hydrothermal sediments.</title>
        <authorList>
            <person name="Dombrowski N."/>
            <person name="Teske A."/>
            <person name="Baker B.J."/>
        </authorList>
    </citation>
    <scope>NUCLEOTIDE SEQUENCE [LARGE SCALE GENOMIC DNA]</scope>
    <source>
        <strain evidence="3">B20_G2</strain>
    </source>
</reference>
<gene>
    <name evidence="3" type="ORF">DRJ26_04785</name>
</gene>
<dbReference type="Proteomes" id="UP000269499">
    <property type="component" value="Unassembled WGS sequence"/>
</dbReference>
<accession>A0A497EYH1</accession>
<comment type="caution">
    <text evidence="3">The sequence shown here is derived from an EMBL/GenBank/DDBJ whole genome shotgun (WGS) entry which is preliminary data.</text>
</comment>
<dbReference type="CDD" id="cd00291">
    <property type="entry name" value="SirA_YedF_YeeD"/>
    <property type="match status" value="1"/>
</dbReference>
<dbReference type="InterPro" id="IPR036868">
    <property type="entry name" value="TusA-like_sf"/>
</dbReference>
<dbReference type="SUPFAM" id="SSF64307">
    <property type="entry name" value="SirA-like"/>
    <property type="match status" value="1"/>
</dbReference>
<protein>
    <recommendedName>
        <fullName evidence="2">UPF0033 domain-containing protein</fullName>
    </recommendedName>
</protein>
<feature type="domain" description="UPF0033" evidence="2">
    <location>
        <begin position="6"/>
        <end position="73"/>
    </location>
</feature>
<dbReference type="Gene3D" id="3.30.110.40">
    <property type="entry name" value="TusA-like domain"/>
    <property type="match status" value="1"/>
</dbReference>
<dbReference type="EMBL" id="QMRA01000119">
    <property type="protein sequence ID" value="RLE52433.1"/>
    <property type="molecule type" value="Genomic_DNA"/>
</dbReference>
<dbReference type="PANTHER" id="PTHR33279:SF6">
    <property type="entry name" value="SULFUR CARRIER PROTEIN YEDF-RELATED"/>
    <property type="match status" value="1"/>
</dbReference>
<evidence type="ECO:0000313" key="4">
    <source>
        <dbReference type="Proteomes" id="UP000269499"/>
    </source>
</evidence>
<dbReference type="AlphaFoldDB" id="A0A497EYH1"/>
<name>A0A497EYH1_9CREN</name>
<evidence type="ECO:0000259" key="2">
    <source>
        <dbReference type="Pfam" id="PF01206"/>
    </source>
</evidence>
<evidence type="ECO:0000313" key="3">
    <source>
        <dbReference type="EMBL" id="RLE52433.1"/>
    </source>
</evidence>
<dbReference type="PANTHER" id="PTHR33279">
    <property type="entry name" value="SULFUR CARRIER PROTEIN YEDF-RELATED"/>
    <property type="match status" value="1"/>
</dbReference>
<comment type="similarity">
    <text evidence="1">Belongs to the sulfur carrier protein TusA family.</text>
</comment>
<sequence>MRADIVVDARYKSCPGPLIMLFETVKGATSRAFIELLATDPDAVSDVKEWVEAVGHEFLRVDVESDVYAIYVKIR</sequence>
<dbReference type="InterPro" id="IPR001455">
    <property type="entry name" value="TusA-like"/>
</dbReference>
<evidence type="ECO:0000256" key="1">
    <source>
        <dbReference type="ARBA" id="ARBA00008984"/>
    </source>
</evidence>